<protein>
    <submittedName>
        <fullName evidence="2">2,3-dihydroxyphenylpropionate 1,2-dioxygenase</fullName>
    </submittedName>
</protein>
<proteinExistence type="predicted"/>
<dbReference type="InterPro" id="IPR004183">
    <property type="entry name" value="Xdiol_dOase_suB"/>
</dbReference>
<dbReference type="RefSeq" id="WP_165404677.1">
    <property type="nucleotide sequence ID" value="NZ_SGXC01000002.1"/>
</dbReference>
<organism evidence="2 3">
    <name type="scientific">Pigmentiphaga kullae</name>
    <dbReference type="NCBI Taxonomy" id="151784"/>
    <lineage>
        <taxon>Bacteria</taxon>
        <taxon>Pseudomonadati</taxon>
        <taxon>Pseudomonadota</taxon>
        <taxon>Betaproteobacteria</taxon>
        <taxon>Burkholderiales</taxon>
        <taxon>Alcaligenaceae</taxon>
        <taxon>Pigmentiphaga</taxon>
    </lineage>
</organism>
<dbReference type="GO" id="GO:0016702">
    <property type="term" value="F:oxidoreductase activity, acting on single donors with incorporation of molecular oxygen, incorporation of two atoms of oxygen"/>
    <property type="evidence" value="ECO:0007669"/>
    <property type="project" value="UniProtKB-ARBA"/>
</dbReference>
<dbReference type="AlphaFoldDB" id="A0A4V2F378"/>
<dbReference type="SUPFAM" id="SSF53213">
    <property type="entry name" value="LigB-like"/>
    <property type="match status" value="1"/>
</dbReference>
<dbReference type="EMBL" id="SGXC01000002">
    <property type="protein sequence ID" value="RZS81444.1"/>
    <property type="molecule type" value="Genomic_DNA"/>
</dbReference>
<reference evidence="2 3" key="1">
    <citation type="submission" date="2019-02" db="EMBL/GenBank/DDBJ databases">
        <title>Genomic Encyclopedia of Type Strains, Phase IV (KMG-IV): sequencing the most valuable type-strain genomes for metagenomic binning, comparative biology and taxonomic classification.</title>
        <authorList>
            <person name="Goeker M."/>
        </authorList>
    </citation>
    <scope>NUCLEOTIDE SEQUENCE [LARGE SCALE GENOMIC DNA]</scope>
    <source>
        <strain evidence="2 3">K24</strain>
    </source>
</reference>
<name>A0A4V2F378_9BURK</name>
<dbReference type="Pfam" id="PF02900">
    <property type="entry name" value="LigB"/>
    <property type="match status" value="1"/>
</dbReference>
<feature type="domain" description="Extradiol ring-cleavage dioxygenase class III enzyme subunit B" evidence="1">
    <location>
        <begin position="12"/>
        <end position="245"/>
    </location>
</feature>
<keyword evidence="3" id="KW-1185">Reference proteome</keyword>
<dbReference type="Proteomes" id="UP000292445">
    <property type="component" value="Unassembled WGS sequence"/>
</dbReference>
<keyword evidence="2" id="KW-0560">Oxidoreductase</keyword>
<keyword evidence="2" id="KW-0223">Dioxygenase</keyword>
<accession>A0A4V2F378</accession>
<dbReference type="Gene3D" id="3.40.830.10">
    <property type="entry name" value="LigB-like"/>
    <property type="match status" value="1"/>
</dbReference>
<sequence length="364" mass="40164">MKSSNPYGIVGAAIVPHAPQFLSLPESEDLEQVARVRRSLETIGEQLRALEPDCIVMVSNDHGDHFVTHGVPPFCVHVADEADGMHKHRGMWAIDGDTGYALVPEMERAGFDLAFTMNAKLQTAFTIPYEFMGFGRDVPLVALFVNAYVPPQPSGRRCYAFGAALQTALQRLGKRALLIASGGLSHYPGTVHYPHPDLEADQRIFAEIQAGHLTHLLSYDDWELDRTGNVELRAPLILAGALGENRPPFTALLEPSWHHIYASAGWDLTEPSPARDPLRYPAMPPERARLAEAVLTLRTRADSAERFLDDPAAFCQPFLLADDEREALCAMQWEVLRDRFSIHALLTSGAAMQIGLAAKRRQAG</sequence>
<evidence type="ECO:0000313" key="3">
    <source>
        <dbReference type="Proteomes" id="UP000292445"/>
    </source>
</evidence>
<comment type="caution">
    <text evidence="2">The sequence shown here is derived from an EMBL/GenBank/DDBJ whole genome shotgun (WGS) entry which is preliminary data.</text>
</comment>
<dbReference type="GO" id="GO:0008198">
    <property type="term" value="F:ferrous iron binding"/>
    <property type="evidence" value="ECO:0007669"/>
    <property type="project" value="InterPro"/>
</dbReference>
<evidence type="ECO:0000313" key="2">
    <source>
        <dbReference type="EMBL" id="RZS81444.1"/>
    </source>
</evidence>
<gene>
    <name evidence="2" type="ORF">EV675_4067</name>
</gene>
<evidence type="ECO:0000259" key="1">
    <source>
        <dbReference type="Pfam" id="PF02900"/>
    </source>
</evidence>